<accession>A0AAE1R428</accession>
<proteinExistence type="predicted"/>
<sequence>MDDSPTLWIKGGSFDLVLTYVNISDMKGLELQQVINQEFALLVVFDDKDGTILKGLKGGAAVFIAKLISDDLRDLWLYATLQDKKALLPFLSCNVAYNHRSLRSSDTGLAMKIAAPPFSPFKIVPSLSSDDI</sequence>
<evidence type="ECO:0000313" key="2">
    <source>
        <dbReference type="Proteomes" id="UP001291623"/>
    </source>
</evidence>
<dbReference type="Proteomes" id="UP001291623">
    <property type="component" value="Unassembled WGS sequence"/>
</dbReference>
<comment type="caution">
    <text evidence="1">The sequence shown here is derived from an EMBL/GenBank/DDBJ whole genome shotgun (WGS) entry which is preliminary data.</text>
</comment>
<dbReference type="AlphaFoldDB" id="A0AAE1R428"/>
<organism evidence="1 2">
    <name type="scientific">Anisodus tanguticus</name>
    <dbReference type="NCBI Taxonomy" id="243964"/>
    <lineage>
        <taxon>Eukaryota</taxon>
        <taxon>Viridiplantae</taxon>
        <taxon>Streptophyta</taxon>
        <taxon>Embryophyta</taxon>
        <taxon>Tracheophyta</taxon>
        <taxon>Spermatophyta</taxon>
        <taxon>Magnoliopsida</taxon>
        <taxon>eudicotyledons</taxon>
        <taxon>Gunneridae</taxon>
        <taxon>Pentapetalae</taxon>
        <taxon>asterids</taxon>
        <taxon>lamiids</taxon>
        <taxon>Solanales</taxon>
        <taxon>Solanaceae</taxon>
        <taxon>Solanoideae</taxon>
        <taxon>Hyoscyameae</taxon>
        <taxon>Anisodus</taxon>
    </lineage>
</organism>
<reference evidence="1" key="1">
    <citation type="submission" date="2023-12" db="EMBL/GenBank/DDBJ databases">
        <title>Genome assembly of Anisodus tanguticus.</title>
        <authorList>
            <person name="Wang Y.-J."/>
        </authorList>
    </citation>
    <scope>NUCLEOTIDE SEQUENCE</scope>
    <source>
        <strain evidence="1">KB-2021</strain>
        <tissue evidence="1">Leaf</tissue>
    </source>
</reference>
<dbReference type="EMBL" id="JAVYJV010000020">
    <property type="protein sequence ID" value="KAK4343352.1"/>
    <property type="molecule type" value="Genomic_DNA"/>
</dbReference>
<protein>
    <submittedName>
        <fullName evidence="1">Uncharacterized protein</fullName>
    </submittedName>
</protein>
<gene>
    <name evidence="1" type="ORF">RND71_036446</name>
</gene>
<evidence type="ECO:0000313" key="1">
    <source>
        <dbReference type="EMBL" id="KAK4343352.1"/>
    </source>
</evidence>
<keyword evidence="2" id="KW-1185">Reference proteome</keyword>
<name>A0AAE1R428_9SOLA</name>